<feature type="domain" description="Berberine/berberine-like" evidence="3">
    <location>
        <begin position="242"/>
        <end position="292"/>
    </location>
</feature>
<comment type="caution">
    <text evidence="4">The sequence shown here is derived from an EMBL/GenBank/DDBJ whole genome shotgun (WGS) entry which is preliminary data.</text>
</comment>
<keyword evidence="2" id="KW-0274">FAD</keyword>
<dbReference type="SUPFAM" id="SSF56176">
    <property type="entry name" value="FAD-binding/transporter-associated domain-like"/>
    <property type="match status" value="1"/>
</dbReference>
<dbReference type="InterPro" id="IPR016169">
    <property type="entry name" value="FAD-bd_PCMH_sub2"/>
</dbReference>
<dbReference type="OrthoDB" id="407275at2759"/>
<name>A0A811R814_9POAL</name>
<dbReference type="Gene3D" id="3.40.462.20">
    <property type="match status" value="1"/>
</dbReference>
<dbReference type="PANTHER" id="PTHR32448">
    <property type="entry name" value="OS08G0158400 PROTEIN"/>
    <property type="match status" value="1"/>
</dbReference>
<evidence type="ECO:0000256" key="1">
    <source>
        <dbReference type="ARBA" id="ARBA00022630"/>
    </source>
</evidence>
<organism evidence="4 5">
    <name type="scientific">Miscanthus lutarioriparius</name>
    <dbReference type="NCBI Taxonomy" id="422564"/>
    <lineage>
        <taxon>Eukaryota</taxon>
        <taxon>Viridiplantae</taxon>
        <taxon>Streptophyta</taxon>
        <taxon>Embryophyta</taxon>
        <taxon>Tracheophyta</taxon>
        <taxon>Spermatophyta</taxon>
        <taxon>Magnoliopsida</taxon>
        <taxon>Liliopsida</taxon>
        <taxon>Poales</taxon>
        <taxon>Poaceae</taxon>
        <taxon>PACMAD clade</taxon>
        <taxon>Panicoideae</taxon>
        <taxon>Andropogonodae</taxon>
        <taxon>Andropogoneae</taxon>
        <taxon>Saccharinae</taxon>
        <taxon>Miscanthus</taxon>
    </lineage>
</organism>
<proteinExistence type="predicted"/>
<dbReference type="Gene3D" id="3.30.465.10">
    <property type="match status" value="1"/>
</dbReference>
<dbReference type="AlphaFoldDB" id="A0A811R814"/>
<gene>
    <name evidence="4" type="ORF">NCGR_LOCUS49423</name>
</gene>
<protein>
    <recommendedName>
        <fullName evidence="3">Berberine/berberine-like domain-containing protein</fullName>
    </recommendedName>
</protein>
<dbReference type="Proteomes" id="UP000604825">
    <property type="component" value="Unassembled WGS sequence"/>
</dbReference>
<dbReference type="Pfam" id="PF08031">
    <property type="entry name" value="BBE"/>
    <property type="match status" value="1"/>
</dbReference>
<keyword evidence="5" id="KW-1185">Reference proteome</keyword>
<dbReference type="GO" id="GO:0016491">
    <property type="term" value="F:oxidoreductase activity"/>
    <property type="evidence" value="ECO:0007669"/>
    <property type="project" value="InterPro"/>
</dbReference>
<evidence type="ECO:0000259" key="3">
    <source>
        <dbReference type="Pfam" id="PF08031"/>
    </source>
</evidence>
<evidence type="ECO:0000256" key="2">
    <source>
        <dbReference type="ARBA" id="ARBA00022827"/>
    </source>
</evidence>
<dbReference type="InterPro" id="IPR036318">
    <property type="entry name" value="FAD-bd_PCMH-like_sf"/>
</dbReference>
<evidence type="ECO:0000313" key="5">
    <source>
        <dbReference type="Proteomes" id="UP000604825"/>
    </source>
</evidence>
<reference evidence="4" key="1">
    <citation type="submission" date="2020-10" db="EMBL/GenBank/DDBJ databases">
        <authorList>
            <person name="Han B."/>
            <person name="Lu T."/>
            <person name="Zhao Q."/>
            <person name="Huang X."/>
            <person name="Zhao Y."/>
        </authorList>
    </citation>
    <scope>NUCLEOTIDE SEQUENCE</scope>
</reference>
<dbReference type="EMBL" id="CAJGYO010000013">
    <property type="protein sequence ID" value="CAD6266118.1"/>
    <property type="molecule type" value="Genomic_DNA"/>
</dbReference>
<dbReference type="InterPro" id="IPR012951">
    <property type="entry name" value="BBE"/>
</dbReference>
<sequence>MAIRVRSGGHSYDDVFWAIRGGGGGSWGVVYAWKLRLVPVPDNVTVFSVARTGPAELIAGLMHRWQYVGPSLHDEFYLSTLIPTRSSADGNISMSFTAQILGPKQLAMSVLNQSFPELGLAESELSEVNWLESAVKFAGVSSVASLTNRQPGVGEYAKRKSDYVQDRPVLVDGARGIVHPAGPPYGGAMARIGSTDTPFPRIIQYAVTWNASDMDRSDGHVEWLRSFYAFMASYVSKNPRAAYVNYLDLDLGTNDWMNATGGTFNNGSVGHAASWGERYFFMNFDRLVQAKTN</sequence>
<accession>A0A811R814</accession>
<dbReference type="GO" id="GO:0050660">
    <property type="term" value="F:flavin adenine dinucleotide binding"/>
    <property type="evidence" value="ECO:0007669"/>
    <property type="project" value="InterPro"/>
</dbReference>
<keyword evidence="1" id="KW-0285">Flavoprotein</keyword>
<evidence type="ECO:0000313" key="4">
    <source>
        <dbReference type="EMBL" id="CAD6266118.1"/>
    </source>
</evidence>